<dbReference type="GO" id="GO:0016740">
    <property type="term" value="F:transferase activity"/>
    <property type="evidence" value="ECO:0007669"/>
    <property type="project" value="UniProtKB-KW"/>
</dbReference>
<accession>A0A3N5AWT5</accession>
<dbReference type="Pfam" id="PF00483">
    <property type="entry name" value="NTP_transferase"/>
    <property type="match status" value="1"/>
</dbReference>
<dbReference type="Gene3D" id="3.40.120.10">
    <property type="entry name" value="Alpha-D-Glucose-1,6-Bisphosphate, subunit A, domain 3"/>
    <property type="match status" value="3"/>
</dbReference>
<evidence type="ECO:0000259" key="8">
    <source>
        <dbReference type="Pfam" id="PF25084"/>
    </source>
</evidence>
<evidence type="ECO:0000256" key="5">
    <source>
        <dbReference type="ARBA" id="ARBA00022917"/>
    </source>
</evidence>
<protein>
    <submittedName>
        <fullName evidence="9">Nucleotidyltransferase</fullName>
    </submittedName>
</protein>
<evidence type="ECO:0000256" key="4">
    <source>
        <dbReference type="ARBA" id="ARBA00022540"/>
    </source>
</evidence>
<proteinExistence type="inferred from homology"/>
<gene>
    <name evidence="9" type="ORF">EDD75_0195</name>
</gene>
<keyword evidence="4" id="KW-0396">Initiation factor</keyword>
<dbReference type="Gene3D" id="2.160.10.10">
    <property type="entry name" value="Hexapeptide repeat proteins"/>
    <property type="match status" value="1"/>
</dbReference>
<dbReference type="OrthoDB" id="9803871at2"/>
<keyword evidence="10" id="KW-1185">Reference proteome</keyword>
<dbReference type="CDD" id="cd04181">
    <property type="entry name" value="NTP_transferase"/>
    <property type="match status" value="1"/>
</dbReference>
<feature type="domain" description="Alpha-D-phosphohexomutase alpha/beta/alpha" evidence="7">
    <location>
        <begin position="382"/>
        <end position="512"/>
    </location>
</feature>
<dbReference type="InterPro" id="IPR050486">
    <property type="entry name" value="Mannose-1P_guanyltransferase"/>
</dbReference>
<dbReference type="InterPro" id="IPR016055">
    <property type="entry name" value="A-D-PHexomutase_a/b/a-I/II/III"/>
</dbReference>
<dbReference type="InterPro" id="IPR029044">
    <property type="entry name" value="Nucleotide-diphossugar_trans"/>
</dbReference>
<dbReference type="SUPFAM" id="SSF53448">
    <property type="entry name" value="Nucleotide-diphospho-sugar transferases"/>
    <property type="match status" value="1"/>
</dbReference>
<evidence type="ECO:0000256" key="2">
    <source>
        <dbReference type="ARBA" id="ARBA00010231"/>
    </source>
</evidence>
<reference evidence="9 10" key="1">
    <citation type="submission" date="2018-11" db="EMBL/GenBank/DDBJ databases">
        <title>Genomic Encyclopedia of Type Strains, Phase IV (KMG-IV): sequencing the most valuable type-strain genomes for metagenomic binning, comparative biology and taxonomic classification.</title>
        <authorList>
            <person name="Goeker M."/>
        </authorList>
    </citation>
    <scope>NUCLEOTIDE SEQUENCE [LARGE SCALE GENOMIC DNA]</scope>
    <source>
        <strain evidence="9 10">DSM 102936</strain>
    </source>
</reference>
<feature type="domain" description="Nucleotidyl transferase" evidence="6">
    <location>
        <begin position="2"/>
        <end position="232"/>
    </location>
</feature>
<comment type="caution">
    <text evidence="9">The sequence shown here is derived from an EMBL/GenBank/DDBJ whole genome shotgun (WGS) entry which is preliminary data.</text>
</comment>
<dbReference type="InterPro" id="IPR011004">
    <property type="entry name" value="Trimer_LpxA-like_sf"/>
</dbReference>
<dbReference type="Gene3D" id="3.90.550.10">
    <property type="entry name" value="Spore Coat Polysaccharide Biosynthesis Protein SpsA, Chain A"/>
    <property type="match status" value="1"/>
</dbReference>
<dbReference type="InterPro" id="IPR056764">
    <property type="entry name" value="LbH_EIF2B3/5"/>
</dbReference>
<dbReference type="CDD" id="cd05805">
    <property type="entry name" value="MPG1_transferase"/>
    <property type="match status" value="1"/>
</dbReference>
<dbReference type="Proteomes" id="UP000282654">
    <property type="component" value="Unassembled WGS sequence"/>
</dbReference>
<keyword evidence="9" id="KW-0808">Transferase</keyword>
<comment type="similarity">
    <text evidence="2">Belongs to the phosphohexose mutase family.</text>
</comment>
<dbReference type="Pfam" id="PF25084">
    <property type="entry name" value="LbH_EIF2B"/>
    <property type="match status" value="1"/>
</dbReference>
<dbReference type="RefSeq" id="WP_123926732.1">
    <property type="nucleotide sequence ID" value="NZ_RKRE01000001.1"/>
</dbReference>
<evidence type="ECO:0000259" key="7">
    <source>
        <dbReference type="Pfam" id="PF02878"/>
    </source>
</evidence>
<organism evidence="9 10">
    <name type="scientific">Thermodesulfitimonas autotrophica</name>
    <dbReference type="NCBI Taxonomy" id="1894989"/>
    <lineage>
        <taxon>Bacteria</taxon>
        <taxon>Bacillati</taxon>
        <taxon>Bacillota</taxon>
        <taxon>Clostridia</taxon>
        <taxon>Thermoanaerobacterales</taxon>
        <taxon>Thermoanaerobacteraceae</taxon>
        <taxon>Thermodesulfitimonas</taxon>
    </lineage>
</organism>
<dbReference type="Gene3D" id="3.30.310.50">
    <property type="entry name" value="Alpha-D-phosphohexomutase, C-terminal domain"/>
    <property type="match status" value="1"/>
</dbReference>
<evidence type="ECO:0000259" key="6">
    <source>
        <dbReference type="Pfam" id="PF00483"/>
    </source>
</evidence>
<dbReference type="AlphaFoldDB" id="A0A3N5AWT5"/>
<dbReference type="SUPFAM" id="SSF51161">
    <property type="entry name" value="Trimeric LpxA-like enzymes"/>
    <property type="match status" value="1"/>
</dbReference>
<dbReference type="PANTHER" id="PTHR22572">
    <property type="entry name" value="SUGAR-1-PHOSPHATE GUANYL TRANSFERASE"/>
    <property type="match status" value="1"/>
</dbReference>
<evidence type="ECO:0000256" key="1">
    <source>
        <dbReference type="ARBA" id="ARBA00004514"/>
    </source>
</evidence>
<evidence type="ECO:0000313" key="9">
    <source>
        <dbReference type="EMBL" id="RPF49387.1"/>
    </source>
</evidence>
<name>A0A3N5AWT5_9THEO</name>
<evidence type="ECO:0000256" key="3">
    <source>
        <dbReference type="ARBA" id="ARBA00022490"/>
    </source>
</evidence>
<dbReference type="InterPro" id="IPR005844">
    <property type="entry name" value="A-D-PHexomutase_a/b/a-I"/>
</dbReference>
<dbReference type="GO" id="GO:0005975">
    <property type="term" value="P:carbohydrate metabolic process"/>
    <property type="evidence" value="ECO:0007669"/>
    <property type="project" value="InterPro"/>
</dbReference>
<dbReference type="SUPFAM" id="SSF55957">
    <property type="entry name" value="Phosphoglucomutase, C-terminal domain"/>
    <property type="match status" value="1"/>
</dbReference>
<dbReference type="SUPFAM" id="SSF53738">
    <property type="entry name" value="Phosphoglucomutase, first 3 domains"/>
    <property type="match status" value="1"/>
</dbReference>
<comment type="subcellular location">
    <subcellularLocation>
        <location evidence="1">Cytoplasm</location>
        <location evidence="1">Cytosol</location>
    </subcellularLocation>
</comment>
<keyword evidence="3" id="KW-0963">Cytoplasm</keyword>
<evidence type="ECO:0000313" key="10">
    <source>
        <dbReference type="Proteomes" id="UP000282654"/>
    </source>
</evidence>
<keyword evidence="5" id="KW-0648">Protein biosynthesis</keyword>
<feature type="domain" description="EIF2B subunit epsilon/gamma LbH" evidence="8">
    <location>
        <begin position="247"/>
        <end position="348"/>
    </location>
</feature>
<dbReference type="InterPro" id="IPR005835">
    <property type="entry name" value="NTP_transferase_dom"/>
</dbReference>
<dbReference type="GO" id="GO:0016868">
    <property type="term" value="F:intramolecular phosphotransferase activity"/>
    <property type="evidence" value="ECO:0007669"/>
    <property type="project" value="InterPro"/>
</dbReference>
<dbReference type="CDD" id="cd03356">
    <property type="entry name" value="LbH_G1P_AT_C_like"/>
    <property type="match status" value="1"/>
</dbReference>
<dbReference type="Pfam" id="PF02878">
    <property type="entry name" value="PGM_PMM_I"/>
    <property type="match status" value="1"/>
</dbReference>
<dbReference type="InterPro" id="IPR036900">
    <property type="entry name" value="A-D-PHexomutase_C_sf"/>
</dbReference>
<dbReference type="EMBL" id="RKRE01000001">
    <property type="protein sequence ID" value="RPF49387.1"/>
    <property type="molecule type" value="Genomic_DNA"/>
</dbReference>
<sequence length="816" mass="89149">MKAIIMAGGEGSRLRPLTCNRPKPMVPVVNRPIMAYCIDLLKKCGIREIGVTLRYLPEAIQDYFGDGSEFGVRLHYFVEENPLGTAGSVKNAAPFLDQTFLVVSGDALTDVNLLEAVNFHRQRGALATIVLTRVKCPLEYGVVITGETGRIRRFLEKPGWGEVFSDTVNTGIYVLEPEALDYFAAGQPFDFSQDLFPLLLREKKPLYGVVLDGYWCDIGGLEAYLRAHEDVLSGRAKVSLPGREVRPQVWAEEGAVIDDGARIEGPAAIGAHTQIGPGAYVGRYSVIGTGCTVQAGASIKRSVVWDHCFIGRGAALRGAVLGNRVQVQANAGVYEGAVVGDHSVIKERSLLKPKVKLWPHKFVDTGTTVSDSLVWGNGVRRNLFGSEGVSGLANIEITPEFTARLGSAFGAVLKEGATVAISSDAYPVSGMAKAALAAGLQSVGLKVRDFGSGTTPMHRFGVRNFGLSGGVHVKFSTQDPDKLRLIFTDAAGADISRGTERKIEQLYYREDFPRAPVFKVEALQYLPGVPEAYLRSLCEYASDQLKDAALKLVLLYEETNLGRFITALSRELGVTVLSYNREGPASRPRQWQEYQDILPSLCAAVVEKGADGGAVIDANADYMILIDERGRIIQDDLFTAILALVALKQRGGPVVVPVTAPRAIDALAARYRAEVVRTKAARQDLWKQALMAQAYEALLHFDALAALVRIFSFTAEQGITLGDLVDEVPAYFVTRREVPVSWETKGMVIRRLIEEKPQQELELIDGVKVYHPDGWALILPDPEEPVCRVFSEGASMEIAESLAEFYTQKIKELLED</sequence>